<dbReference type="EMBL" id="CABWIE010000030">
    <property type="protein sequence ID" value="VWM00413.1"/>
    <property type="molecule type" value="Genomic_DNA"/>
</dbReference>
<dbReference type="InterPro" id="IPR002525">
    <property type="entry name" value="Transp_IS110-like_N"/>
</dbReference>
<dbReference type="GO" id="GO:0003677">
    <property type="term" value="F:DNA binding"/>
    <property type="evidence" value="ECO:0007669"/>
    <property type="project" value="InterPro"/>
</dbReference>
<dbReference type="InterPro" id="IPR047650">
    <property type="entry name" value="Transpos_IS110"/>
</dbReference>
<sequence>MEGTTSYGAGLCSYLMERGYDVFEVLRPKREKRRVGEGKTDGIDAEHAARAVAAGKGIVPKSHNEWVEGLRALTVARSIHVNTMTSVSNAIGSLLVSAPERVRTKYRPLKGASLYRKLGSCRPNAEDDVAGPLLASLRALARTWLELDEKAGQLEGAMHRLIEANAPALLQVKGCGTVNAAELAIAAGDNPERIPSEASFASICGVSPIPASSGKTDRHRLNRGGNRQANKALHMIAVSRMSGDERTLAYMAKRKSDGKTKREAMRCLKRFIAREVYSTLRHPMRLKYARGEELAAMRKSLSLTQQQIARELNVPNVRLSEIERDVCPHEEIRREYDRYLNAKMSASKGLDSP</sequence>
<reference evidence="2 3" key="1">
    <citation type="submission" date="2019-10" db="EMBL/GenBank/DDBJ databases">
        <authorList>
            <person name="Wolf R A."/>
        </authorList>
    </citation>
    <scope>NUCLEOTIDE SEQUENCE [LARGE SCALE GENOMIC DNA]</scope>
    <source>
        <strain evidence="2">Collinsella_aerofaciens_MC2</strain>
    </source>
</reference>
<dbReference type="InterPro" id="IPR001387">
    <property type="entry name" value="Cro/C1-type_HTH"/>
</dbReference>
<evidence type="ECO:0000313" key="2">
    <source>
        <dbReference type="EMBL" id="VWM00413.1"/>
    </source>
</evidence>
<dbReference type="PROSITE" id="PS50943">
    <property type="entry name" value="HTH_CROC1"/>
    <property type="match status" value="1"/>
</dbReference>
<accession>A0A5K1JAC1</accession>
<dbReference type="InterPro" id="IPR010982">
    <property type="entry name" value="Lambda_DNA-bd_dom_sf"/>
</dbReference>
<protein>
    <submittedName>
        <fullName evidence="2">Transposase IS116/IS110/IS902 family protein</fullName>
    </submittedName>
</protein>
<organism evidence="2 3">
    <name type="scientific">Collinsella aerofaciens</name>
    <dbReference type="NCBI Taxonomy" id="74426"/>
    <lineage>
        <taxon>Bacteria</taxon>
        <taxon>Bacillati</taxon>
        <taxon>Actinomycetota</taxon>
        <taxon>Coriobacteriia</taxon>
        <taxon>Coriobacteriales</taxon>
        <taxon>Coriobacteriaceae</taxon>
        <taxon>Collinsella</taxon>
    </lineage>
</organism>
<dbReference type="PANTHER" id="PTHR33055">
    <property type="entry name" value="TRANSPOSASE FOR INSERTION SEQUENCE ELEMENT IS1111A"/>
    <property type="match status" value="1"/>
</dbReference>
<dbReference type="GO" id="GO:0004803">
    <property type="term" value="F:transposase activity"/>
    <property type="evidence" value="ECO:0007669"/>
    <property type="project" value="InterPro"/>
</dbReference>
<evidence type="ECO:0000313" key="3">
    <source>
        <dbReference type="Proteomes" id="UP000361836"/>
    </source>
</evidence>
<dbReference type="AlphaFoldDB" id="A0A5K1JAC1"/>
<dbReference type="PANTHER" id="PTHR33055:SF16">
    <property type="entry name" value="TRANSPOSASE FOR INSERTION SEQUENCE ELEMENT IS1547"/>
    <property type="match status" value="1"/>
</dbReference>
<keyword evidence="3" id="KW-1185">Reference proteome</keyword>
<dbReference type="Pfam" id="PF01548">
    <property type="entry name" value="DEDD_Tnp_IS110"/>
    <property type="match status" value="1"/>
</dbReference>
<evidence type="ECO:0000259" key="1">
    <source>
        <dbReference type="PROSITE" id="PS50943"/>
    </source>
</evidence>
<gene>
    <name evidence="2" type="ORF">KCJAJFAP_00927</name>
</gene>
<dbReference type="Pfam" id="PF02371">
    <property type="entry name" value="Transposase_20"/>
    <property type="match status" value="1"/>
</dbReference>
<name>A0A5K1JAC1_9ACTN</name>
<dbReference type="NCBIfam" id="NF033542">
    <property type="entry name" value="transpos_IS110"/>
    <property type="match status" value="1"/>
</dbReference>
<dbReference type="GO" id="GO:0006313">
    <property type="term" value="P:DNA transposition"/>
    <property type="evidence" value="ECO:0007669"/>
    <property type="project" value="InterPro"/>
</dbReference>
<feature type="domain" description="HTH cro/C1-type" evidence="1">
    <location>
        <begin position="294"/>
        <end position="325"/>
    </location>
</feature>
<dbReference type="Proteomes" id="UP000361836">
    <property type="component" value="Unassembled WGS sequence"/>
</dbReference>
<dbReference type="InterPro" id="IPR003346">
    <property type="entry name" value="Transposase_20"/>
</dbReference>
<dbReference type="SUPFAM" id="SSF47413">
    <property type="entry name" value="lambda repressor-like DNA-binding domains"/>
    <property type="match status" value="1"/>
</dbReference>
<proteinExistence type="predicted"/>
<dbReference type="CDD" id="cd00093">
    <property type="entry name" value="HTH_XRE"/>
    <property type="match status" value="1"/>
</dbReference>